<evidence type="ECO:0000256" key="2">
    <source>
        <dbReference type="SAM" id="MobiDB-lite"/>
    </source>
</evidence>
<evidence type="ECO:0000313" key="4">
    <source>
        <dbReference type="Proteomes" id="UP000249619"/>
    </source>
</evidence>
<dbReference type="EMBL" id="QGDH01000045">
    <property type="protein sequence ID" value="RAR12823.1"/>
    <property type="molecule type" value="Genomic_DNA"/>
</dbReference>
<keyword evidence="4" id="KW-1185">Reference proteome</keyword>
<dbReference type="CDD" id="cd01425">
    <property type="entry name" value="RPS2"/>
    <property type="match status" value="1"/>
</dbReference>
<dbReference type="STRING" id="183478.A0A364N6R5"/>
<feature type="region of interest" description="Disordered" evidence="2">
    <location>
        <begin position="52"/>
        <end position="84"/>
    </location>
</feature>
<feature type="compositionally biased region" description="Basic and acidic residues" evidence="2">
    <location>
        <begin position="498"/>
        <end position="523"/>
    </location>
</feature>
<dbReference type="InterPro" id="IPR005706">
    <property type="entry name" value="Ribosomal_uS2_bac/mit/plastid"/>
</dbReference>
<dbReference type="Proteomes" id="UP000249619">
    <property type="component" value="Unassembled WGS sequence"/>
</dbReference>
<keyword evidence="3" id="KW-0689">Ribosomal protein</keyword>
<dbReference type="InterPro" id="IPR023591">
    <property type="entry name" value="Ribosomal_uS2_flav_dom_sf"/>
</dbReference>
<dbReference type="GO" id="GO:0005763">
    <property type="term" value="C:mitochondrial small ribosomal subunit"/>
    <property type="evidence" value="ECO:0007669"/>
    <property type="project" value="TreeGrafter"/>
</dbReference>
<dbReference type="SUPFAM" id="SSF52313">
    <property type="entry name" value="Ribosomal protein S2"/>
    <property type="match status" value="1"/>
</dbReference>
<organism evidence="3 4">
    <name type="scientific">Stemphylium lycopersici</name>
    <name type="common">Tomato gray leaf spot disease fungus</name>
    <name type="synonym">Thyrospora lycopersici</name>
    <dbReference type="NCBI Taxonomy" id="183478"/>
    <lineage>
        <taxon>Eukaryota</taxon>
        <taxon>Fungi</taxon>
        <taxon>Dikarya</taxon>
        <taxon>Ascomycota</taxon>
        <taxon>Pezizomycotina</taxon>
        <taxon>Dothideomycetes</taxon>
        <taxon>Pleosporomycetidae</taxon>
        <taxon>Pleosporales</taxon>
        <taxon>Pleosporineae</taxon>
        <taxon>Pleosporaceae</taxon>
        <taxon>Stemphylium</taxon>
    </lineage>
</organism>
<protein>
    <submittedName>
        <fullName evidence="3">37S ribosomal protein MRP4, mitochondrial</fullName>
    </submittedName>
</protein>
<feature type="compositionally biased region" description="Basic and acidic residues" evidence="2">
    <location>
        <begin position="476"/>
        <end position="486"/>
    </location>
</feature>
<gene>
    <name evidence="3" type="ORF">DDE83_003858</name>
</gene>
<dbReference type="OrthoDB" id="2320368at2759"/>
<keyword evidence="3" id="KW-0687">Ribonucleoprotein</keyword>
<dbReference type="GO" id="GO:0006412">
    <property type="term" value="P:translation"/>
    <property type="evidence" value="ECO:0007669"/>
    <property type="project" value="InterPro"/>
</dbReference>
<proteinExistence type="inferred from homology"/>
<feature type="region of interest" description="Disordered" evidence="2">
    <location>
        <begin position="453"/>
        <end position="523"/>
    </location>
</feature>
<evidence type="ECO:0000256" key="1">
    <source>
        <dbReference type="ARBA" id="ARBA00006242"/>
    </source>
</evidence>
<dbReference type="NCBIfam" id="TIGR01011">
    <property type="entry name" value="rpsB_bact"/>
    <property type="match status" value="1"/>
</dbReference>
<dbReference type="InterPro" id="IPR001865">
    <property type="entry name" value="Ribosomal_uS2"/>
</dbReference>
<dbReference type="PANTHER" id="PTHR12534">
    <property type="entry name" value="30S RIBOSOMAL PROTEIN S2 PROKARYOTIC AND ORGANELLAR"/>
    <property type="match status" value="1"/>
</dbReference>
<dbReference type="PRINTS" id="PR00395">
    <property type="entry name" value="RIBOSOMALS2"/>
</dbReference>
<comment type="caution">
    <text evidence="3">The sequence shown here is derived from an EMBL/GenBank/DDBJ whole genome shotgun (WGS) entry which is preliminary data.</text>
</comment>
<dbReference type="Pfam" id="PF00318">
    <property type="entry name" value="Ribosomal_S2"/>
    <property type="match status" value="1"/>
</dbReference>
<dbReference type="HAMAP" id="MF_00291_B">
    <property type="entry name" value="Ribosomal_uS2_B"/>
    <property type="match status" value="1"/>
</dbReference>
<dbReference type="FunFam" id="3.40.50.10490:FF:000061">
    <property type="entry name" value="40S ribosomal protein S2, putative"/>
    <property type="match status" value="1"/>
</dbReference>
<evidence type="ECO:0000313" key="3">
    <source>
        <dbReference type="EMBL" id="RAR12823.1"/>
    </source>
</evidence>
<reference evidence="4" key="1">
    <citation type="submission" date="2018-05" db="EMBL/GenBank/DDBJ databases">
        <title>Draft genome sequence of Stemphylium lycopersici strain CIDEFI 213.</title>
        <authorList>
            <person name="Medina R."/>
            <person name="Franco M.E.E."/>
            <person name="Lucentini C.G."/>
            <person name="Saparrat M.C.N."/>
            <person name="Balatti P.A."/>
        </authorList>
    </citation>
    <scope>NUCLEOTIDE SEQUENCE [LARGE SCALE GENOMIC DNA]</scope>
    <source>
        <strain evidence="4">CIDEFI 213</strain>
    </source>
</reference>
<accession>A0A364N6R5</accession>
<name>A0A364N6R5_STELY</name>
<dbReference type="AlphaFoldDB" id="A0A364N6R5"/>
<dbReference type="PANTHER" id="PTHR12534:SF0">
    <property type="entry name" value="SMALL RIBOSOMAL SUBUNIT PROTEIN US2M"/>
    <property type="match status" value="1"/>
</dbReference>
<feature type="compositionally biased region" description="Low complexity" evidence="2">
    <location>
        <begin position="61"/>
        <end position="78"/>
    </location>
</feature>
<dbReference type="GO" id="GO:0003735">
    <property type="term" value="F:structural constituent of ribosome"/>
    <property type="evidence" value="ECO:0007669"/>
    <property type="project" value="InterPro"/>
</dbReference>
<comment type="similarity">
    <text evidence="1">Belongs to the universal ribosomal protein uS2 family.</text>
</comment>
<dbReference type="Gene3D" id="3.40.50.10490">
    <property type="entry name" value="Glucose-6-phosphate isomerase like protein, domain 1"/>
    <property type="match status" value="1"/>
</dbReference>
<sequence>MAIPKCHALPYRVGPMHTRRTAPLTVPSLCCSHHQIMPDDWAPTGAFLGSSECGAAPKQQASPPSRAALPRPRPTRALGRGGHGGTRGLATWLERFWERAIRLHAARTMILRSIAARSCPRALASHARHSSRPLRRFLSTETETIAASTENSLKQLQSIEAQLNTHLQQPVPSIDAGSHAAPPSAHDNVAEQYHMYKQQSQHLARLGSDITPHYQPHTLLNHPPSPADVTLELLLASEAHQGHVTSLWNPANARYIHGIRQGIHIISLEVTAAHLRRSAKVVQEVARRGGMILFVGTRDGQDRAVARAAELAKGYHLFERWIPGSITNGQQILGRCKTKVVNEFDEEVKGFEEQLYDRPVLRPDLVVCLNPLENYVLLHECALNNIPTIGVIDTNADPTWVTYPIPANDDSLRCIQVIAGVLGRAGESGQKQRLAAAARGKVTYRPAEGLHIAGVETDGDQPNIATASSSRMGEAAPRDQVDKTAETVESGLGDADEMATKLDEVANHESHRTREGRDIKVTS</sequence>